<keyword evidence="8 11" id="KW-1133">Transmembrane helix</keyword>
<keyword evidence="9 11" id="KW-0811">Translocation</keyword>
<accession>A0A520MVM2</accession>
<keyword evidence="10 11" id="KW-0472">Membrane</keyword>
<comment type="caution">
    <text evidence="11">Lacks conserved residue(s) required for the propagation of feature annotation.</text>
</comment>
<keyword evidence="4 11" id="KW-0813">Transport</keyword>
<evidence type="ECO:0000256" key="6">
    <source>
        <dbReference type="ARBA" id="ARBA00022692"/>
    </source>
</evidence>
<organism evidence="12 13">
    <name type="scientific">SAR86 cluster bacterium</name>
    <dbReference type="NCBI Taxonomy" id="2030880"/>
    <lineage>
        <taxon>Bacteria</taxon>
        <taxon>Pseudomonadati</taxon>
        <taxon>Pseudomonadota</taxon>
        <taxon>Gammaproteobacteria</taxon>
        <taxon>SAR86 cluster</taxon>
    </lineage>
</organism>
<evidence type="ECO:0000313" key="12">
    <source>
        <dbReference type="EMBL" id="RZO25288.1"/>
    </source>
</evidence>
<evidence type="ECO:0000256" key="11">
    <source>
        <dbReference type="RuleBase" id="RU365087"/>
    </source>
</evidence>
<evidence type="ECO:0000256" key="4">
    <source>
        <dbReference type="ARBA" id="ARBA00022448"/>
    </source>
</evidence>
<dbReference type="AlphaFoldDB" id="A0A520MVM2"/>
<proteinExistence type="inferred from homology"/>
<evidence type="ECO:0000256" key="10">
    <source>
        <dbReference type="ARBA" id="ARBA00023136"/>
    </source>
</evidence>
<evidence type="ECO:0000256" key="3">
    <source>
        <dbReference type="ARBA" id="ARBA00017876"/>
    </source>
</evidence>
<evidence type="ECO:0000256" key="7">
    <source>
        <dbReference type="ARBA" id="ARBA00022927"/>
    </source>
</evidence>
<evidence type="ECO:0000256" key="8">
    <source>
        <dbReference type="ARBA" id="ARBA00022989"/>
    </source>
</evidence>
<sequence length="103" mass="11014">MIIFLTVISVLLAIVIIAVVLLQQGKGSDLGSAFGGGSSNSMFGALGPSNFLGKFTYIIVGLWLILSLLLAYLLKNENTEVIFETPLIEEAIEEGLSDEIPLE</sequence>
<dbReference type="PANTHER" id="PTHR34182:SF1">
    <property type="entry name" value="PROTEIN-EXPORT MEMBRANE PROTEIN SECG"/>
    <property type="match status" value="1"/>
</dbReference>
<dbReference type="PRINTS" id="PR01651">
    <property type="entry name" value="SECGEXPORT"/>
</dbReference>
<evidence type="ECO:0000256" key="2">
    <source>
        <dbReference type="ARBA" id="ARBA00008445"/>
    </source>
</evidence>
<evidence type="ECO:0000256" key="1">
    <source>
        <dbReference type="ARBA" id="ARBA00004651"/>
    </source>
</evidence>
<keyword evidence="6 11" id="KW-0812">Transmembrane</keyword>
<comment type="similarity">
    <text evidence="2 11">Belongs to the SecG family.</text>
</comment>
<reference evidence="12 13" key="1">
    <citation type="submission" date="2019-02" db="EMBL/GenBank/DDBJ databases">
        <title>Prokaryotic population dynamics and viral predation in marine succession experiment using metagenomics: the confinement effect.</title>
        <authorList>
            <person name="Haro-Moreno J.M."/>
            <person name="Rodriguez-Valera F."/>
            <person name="Lopez-Perez M."/>
        </authorList>
    </citation>
    <scope>NUCLEOTIDE SEQUENCE [LARGE SCALE GENOMIC DNA]</scope>
    <source>
        <strain evidence="12">MED-G161</strain>
    </source>
</reference>
<dbReference type="GO" id="GO:0009306">
    <property type="term" value="P:protein secretion"/>
    <property type="evidence" value="ECO:0007669"/>
    <property type="project" value="UniProtKB-UniRule"/>
</dbReference>
<keyword evidence="7 11" id="KW-0653">Protein transport</keyword>
<dbReference type="GO" id="GO:0043952">
    <property type="term" value="P:protein transport by the Sec complex"/>
    <property type="evidence" value="ECO:0007669"/>
    <property type="project" value="TreeGrafter"/>
</dbReference>
<dbReference type="InterPro" id="IPR004692">
    <property type="entry name" value="SecG"/>
</dbReference>
<keyword evidence="5 11" id="KW-1003">Cell membrane</keyword>
<dbReference type="PANTHER" id="PTHR34182">
    <property type="entry name" value="PROTEIN-EXPORT MEMBRANE PROTEIN SECG"/>
    <property type="match status" value="1"/>
</dbReference>
<name>A0A520MVM2_9GAMM</name>
<comment type="function">
    <text evidence="11">Involved in protein export. Participates in an early event of protein translocation.</text>
</comment>
<comment type="subcellular location">
    <subcellularLocation>
        <location evidence="1 11">Cell membrane</location>
        <topology evidence="1 11">Multi-pass membrane protein</topology>
    </subcellularLocation>
</comment>
<dbReference type="GO" id="GO:0065002">
    <property type="term" value="P:intracellular protein transmembrane transport"/>
    <property type="evidence" value="ECO:0007669"/>
    <property type="project" value="TreeGrafter"/>
</dbReference>
<protein>
    <recommendedName>
        <fullName evidence="3 11">Protein-export membrane protein SecG</fullName>
    </recommendedName>
</protein>
<dbReference type="NCBIfam" id="TIGR00810">
    <property type="entry name" value="secG"/>
    <property type="match status" value="1"/>
</dbReference>
<evidence type="ECO:0000313" key="13">
    <source>
        <dbReference type="Proteomes" id="UP000315498"/>
    </source>
</evidence>
<comment type="caution">
    <text evidence="12">The sequence shown here is derived from an EMBL/GenBank/DDBJ whole genome shotgun (WGS) entry which is preliminary data.</text>
</comment>
<dbReference type="GO" id="GO:0005886">
    <property type="term" value="C:plasma membrane"/>
    <property type="evidence" value="ECO:0007669"/>
    <property type="project" value="UniProtKB-SubCell"/>
</dbReference>
<evidence type="ECO:0000256" key="5">
    <source>
        <dbReference type="ARBA" id="ARBA00022475"/>
    </source>
</evidence>
<feature type="transmembrane region" description="Helical" evidence="11">
    <location>
        <begin position="51"/>
        <end position="74"/>
    </location>
</feature>
<dbReference type="EMBL" id="SHBG01000007">
    <property type="protein sequence ID" value="RZO25288.1"/>
    <property type="molecule type" value="Genomic_DNA"/>
</dbReference>
<dbReference type="GO" id="GO:0015450">
    <property type="term" value="F:protein-transporting ATPase activity"/>
    <property type="evidence" value="ECO:0007669"/>
    <property type="project" value="UniProtKB-UniRule"/>
</dbReference>
<dbReference type="Pfam" id="PF03840">
    <property type="entry name" value="SecG"/>
    <property type="match status" value="1"/>
</dbReference>
<gene>
    <name evidence="12" type="primary">secG</name>
    <name evidence="12" type="ORF">EVA94_01195</name>
</gene>
<evidence type="ECO:0000256" key="9">
    <source>
        <dbReference type="ARBA" id="ARBA00023010"/>
    </source>
</evidence>
<dbReference type="Proteomes" id="UP000315498">
    <property type="component" value="Unassembled WGS sequence"/>
</dbReference>